<reference evidence="13 14" key="1">
    <citation type="journal article" date="2018" name="IMA Fungus">
        <title>IMA Genome-F 9: Draft genome sequence of Annulohypoxylon stygium, Aspergillus mulundensis, Berkeleyomyces basicola (syn. Thielaviopsis basicola), Ceratocystis smalleyi, two Cercospora beticola strains, Coleophoma cylindrospora, Fusarium fracticaudum, Phialophora cf. hyalina, and Morchella septimelata.</title>
        <authorList>
            <person name="Wingfield B.D."/>
            <person name="Bills G.F."/>
            <person name="Dong Y."/>
            <person name="Huang W."/>
            <person name="Nel W.J."/>
            <person name="Swalarsk-Parry B.S."/>
            <person name="Vaghefi N."/>
            <person name="Wilken P.M."/>
            <person name="An Z."/>
            <person name="de Beer Z.W."/>
            <person name="De Vos L."/>
            <person name="Chen L."/>
            <person name="Duong T.A."/>
            <person name="Gao Y."/>
            <person name="Hammerbacher A."/>
            <person name="Kikkert J.R."/>
            <person name="Li Y."/>
            <person name="Li H."/>
            <person name="Li K."/>
            <person name="Li Q."/>
            <person name="Liu X."/>
            <person name="Ma X."/>
            <person name="Naidoo K."/>
            <person name="Pethybridge S.J."/>
            <person name="Sun J."/>
            <person name="Steenkamp E.T."/>
            <person name="van der Nest M.A."/>
            <person name="van Wyk S."/>
            <person name="Wingfield M.J."/>
            <person name="Xiong C."/>
            <person name="Yue Q."/>
            <person name="Zhang X."/>
        </authorList>
    </citation>
    <scope>NUCLEOTIDE SEQUENCE [LARGE SCALE GENOMIC DNA]</scope>
    <source>
        <strain evidence="13 14">DSM 5745</strain>
    </source>
</reference>
<dbReference type="GO" id="GO:0020037">
    <property type="term" value="F:heme binding"/>
    <property type="evidence" value="ECO:0007669"/>
    <property type="project" value="InterPro"/>
</dbReference>
<evidence type="ECO:0008006" key="15">
    <source>
        <dbReference type="Google" id="ProtNLM"/>
    </source>
</evidence>
<feature type="transmembrane region" description="Helical" evidence="12">
    <location>
        <begin position="6"/>
        <end position="27"/>
    </location>
</feature>
<dbReference type="GO" id="GO:0004497">
    <property type="term" value="F:monooxygenase activity"/>
    <property type="evidence" value="ECO:0007669"/>
    <property type="project" value="UniProtKB-KW"/>
</dbReference>
<protein>
    <recommendedName>
        <fullName evidence="15">Cytochrome P450</fullName>
    </recommendedName>
</protein>
<keyword evidence="8" id="KW-0560">Oxidoreductase</keyword>
<comment type="cofactor">
    <cofactor evidence="1">
        <name>heme</name>
        <dbReference type="ChEBI" id="CHEBI:30413"/>
    </cofactor>
</comment>
<evidence type="ECO:0000256" key="4">
    <source>
        <dbReference type="ARBA" id="ARBA00022617"/>
    </source>
</evidence>
<evidence type="ECO:0000256" key="10">
    <source>
        <dbReference type="ARBA" id="ARBA00023033"/>
    </source>
</evidence>
<evidence type="ECO:0000256" key="9">
    <source>
        <dbReference type="ARBA" id="ARBA00023004"/>
    </source>
</evidence>
<keyword evidence="7 12" id="KW-1133">Transmembrane helix</keyword>
<gene>
    <name evidence="13" type="ORF">DSM5745_00231</name>
</gene>
<dbReference type="PANTHER" id="PTHR46206:SF2">
    <property type="entry name" value="CYTOCHROME P450 MONOOXYGENASE AUSG-RELATED"/>
    <property type="match status" value="1"/>
</dbReference>
<dbReference type="GeneID" id="38110601"/>
<dbReference type="Pfam" id="PF00067">
    <property type="entry name" value="p450"/>
    <property type="match status" value="1"/>
</dbReference>
<dbReference type="RefSeq" id="XP_026608092.1">
    <property type="nucleotide sequence ID" value="XM_026742247.1"/>
</dbReference>
<dbReference type="Gene3D" id="1.10.630.10">
    <property type="entry name" value="Cytochrome P450"/>
    <property type="match status" value="1"/>
</dbReference>
<proteinExistence type="inferred from homology"/>
<evidence type="ECO:0000256" key="11">
    <source>
        <dbReference type="ARBA" id="ARBA00023136"/>
    </source>
</evidence>
<dbReference type="GO" id="GO:0005506">
    <property type="term" value="F:iron ion binding"/>
    <property type="evidence" value="ECO:0007669"/>
    <property type="project" value="InterPro"/>
</dbReference>
<evidence type="ECO:0000256" key="1">
    <source>
        <dbReference type="ARBA" id="ARBA00001971"/>
    </source>
</evidence>
<dbReference type="Proteomes" id="UP000256690">
    <property type="component" value="Unassembled WGS sequence"/>
</dbReference>
<evidence type="ECO:0000256" key="3">
    <source>
        <dbReference type="ARBA" id="ARBA00010617"/>
    </source>
</evidence>
<evidence type="ECO:0000256" key="8">
    <source>
        <dbReference type="ARBA" id="ARBA00023002"/>
    </source>
</evidence>
<evidence type="ECO:0000256" key="7">
    <source>
        <dbReference type="ARBA" id="ARBA00022989"/>
    </source>
</evidence>
<keyword evidence="14" id="KW-1185">Reference proteome</keyword>
<dbReference type="OrthoDB" id="1844152at2759"/>
<keyword evidence="5 12" id="KW-0812">Transmembrane</keyword>
<evidence type="ECO:0000313" key="14">
    <source>
        <dbReference type="Proteomes" id="UP000256690"/>
    </source>
</evidence>
<keyword evidence="11 12" id="KW-0472">Membrane</keyword>
<keyword evidence="6" id="KW-0479">Metal-binding</keyword>
<evidence type="ECO:0000256" key="2">
    <source>
        <dbReference type="ARBA" id="ARBA00004167"/>
    </source>
</evidence>
<dbReference type="GO" id="GO:0016020">
    <property type="term" value="C:membrane"/>
    <property type="evidence" value="ECO:0007669"/>
    <property type="project" value="UniProtKB-SubCell"/>
</dbReference>
<keyword evidence="9" id="KW-0408">Iron</keyword>
<evidence type="ECO:0000256" key="12">
    <source>
        <dbReference type="SAM" id="Phobius"/>
    </source>
</evidence>
<dbReference type="PANTHER" id="PTHR46206">
    <property type="entry name" value="CYTOCHROME P450"/>
    <property type="match status" value="1"/>
</dbReference>
<keyword evidence="10" id="KW-0503">Monooxygenase</keyword>
<dbReference type="GO" id="GO:0016705">
    <property type="term" value="F:oxidoreductase activity, acting on paired donors, with incorporation or reduction of molecular oxygen"/>
    <property type="evidence" value="ECO:0007669"/>
    <property type="project" value="InterPro"/>
</dbReference>
<dbReference type="InterPro" id="IPR036396">
    <property type="entry name" value="Cyt_P450_sf"/>
</dbReference>
<keyword evidence="4" id="KW-0349">Heme</keyword>
<dbReference type="STRING" id="1810919.A0A3D8T308"/>
<dbReference type="CDD" id="cd11041">
    <property type="entry name" value="CYP503A1-like"/>
    <property type="match status" value="1"/>
</dbReference>
<evidence type="ECO:0000256" key="5">
    <source>
        <dbReference type="ARBA" id="ARBA00022692"/>
    </source>
</evidence>
<dbReference type="SUPFAM" id="SSF48264">
    <property type="entry name" value="Cytochrome P450"/>
    <property type="match status" value="1"/>
</dbReference>
<evidence type="ECO:0000256" key="6">
    <source>
        <dbReference type="ARBA" id="ARBA00022723"/>
    </source>
</evidence>
<dbReference type="GO" id="GO:0019748">
    <property type="term" value="P:secondary metabolic process"/>
    <property type="evidence" value="ECO:0007669"/>
    <property type="project" value="UniProtKB-ARBA"/>
</dbReference>
<organism evidence="13 14">
    <name type="scientific">Aspergillus mulundensis</name>
    <dbReference type="NCBI Taxonomy" id="1810919"/>
    <lineage>
        <taxon>Eukaryota</taxon>
        <taxon>Fungi</taxon>
        <taxon>Dikarya</taxon>
        <taxon>Ascomycota</taxon>
        <taxon>Pezizomycotina</taxon>
        <taxon>Eurotiomycetes</taxon>
        <taxon>Eurotiomycetidae</taxon>
        <taxon>Eurotiales</taxon>
        <taxon>Aspergillaceae</taxon>
        <taxon>Aspergillus</taxon>
        <taxon>Aspergillus subgen. Nidulantes</taxon>
    </lineage>
</organism>
<comment type="similarity">
    <text evidence="3">Belongs to the cytochrome P450 family.</text>
</comment>
<accession>A0A3D8T308</accession>
<sequence length="469" mass="51479">MSLHPEAYLSILNVLGVAAVIIGLLLLGRPRRTNPFPVVNRTMPFDILSLHSKWQFWTNARGLIRNGLKEADALCMITSLGEKVVLAPKYASELRSHPSLSLRAVIFEEMQSGIRGFEPFASQATWDVVMDAIRTRLTKNLGTIAKPLSEETAQALEANWTNDTEWHTLPLGPTVVNIVARMSARALLGEHLAHNEAWVRLSINYTRDSFIAATILQHVPRVLRPPLAALLPACRKLRHQLANAGKIIRPLAQEQRSQTTGKGRRPSDSLTWMDEVAKGRAYNPVHGQLILAWAAVHTSSDSLSQVLLDLSGREELIQALRDEIAAALARNNNTWDSALLADLVLMDSVLKESQRLKPLLVGDNALRLQRGNVGRQHVSRATHVRRVPIRAPAPATPEREPEREPGCECDFDVGAVCLSIARTHGLRIRKPGVPRAVLRGRRAQGCSVPHLAQVRSCSGSVAGGHGQAG</sequence>
<dbReference type="EMBL" id="PVWQ01000001">
    <property type="protein sequence ID" value="RDW92909.1"/>
    <property type="molecule type" value="Genomic_DNA"/>
</dbReference>
<dbReference type="InterPro" id="IPR001128">
    <property type="entry name" value="Cyt_P450"/>
</dbReference>
<dbReference type="AlphaFoldDB" id="A0A3D8T308"/>
<name>A0A3D8T308_9EURO</name>
<comment type="caution">
    <text evidence="13">The sequence shown here is derived from an EMBL/GenBank/DDBJ whole genome shotgun (WGS) entry which is preliminary data.</text>
</comment>
<evidence type="ECO:0000313" key="13">
    <source>
        <dbReference type="EMBL" id="RDW92909.1"/>
    </source>
</evidence>
<comment type="subcellular location">
    <subcellularLocation>
        <location evidence="2">Membrane</location>
        <topology evidence="2">Single-pass membrane protein</topology>
    </subcellularLocation>
</comment>